<dbReference type="RefSeq" id="WP_109871416.1">
    <property type="nucleotide sequence ID" value="NZ_QGNA01000003.1"/>
</dbReference>
<dbReference type="AlphaFoldDB" id="A0A317FDM1"/>
<gene>
    <name evidence="2" type="ORF">DFH01_15910</name>
</gene>
<comment type="caution">
    <text evidence="2">The sequence shown here is derived from an EMBL/GenBank/DDBJ whole genome shotgun (WGS) entry which is preliminary data.</text>
</comment>
<dbReference type="EMBL" id="QGNA01000003">
    <property type="protein sequence ID" value="PWS36623.1"/>
    <property type="molecule type" value="Genomic_DNA"/>
</dbReference>
<feature type="transmembrane region" description="Helical" evidence="1">
    <location>
        <begin position="54"/>
        <end position="73"/>
    </location>
</feature>
<name>A0A317FDM1_9PROT</name>
<feature type="transmembrane region" description="Helical" evidence="1">
    <location>
        <begin position="79"/>
        <end position="107"/>
    </location>
</feature>
<keyword evidence="3" id="KW-1185">Reference proteome</keyword>
<keyword evidence="1" id="KW-0472">Membrane</keyword>
<sequence>MSKPLDDFNRRMTHGDALGPATNAAESAAQPYLDAQRRSTAPTGGGSIEFGTTISGILLLVGIVLFAGGAYALETLKEGAALMGIAVLILSGGLILVGGGGLAVSCFRALGSVRGIRDLGLATIAGLLAWWFAPWFGFVALLLPHGLLALGAAALVLVVTARLR</sequence>
<evidence type="ECO:0000313" key="2">
    <source>
        <dbReference type="EMBL" id="PWS36623.1"/>
    </source>
</evidence>
<keyword evidence="1" id="KW-1133">Transmembrane helix</keyword>
<evidence type="ECO:0000313" key="3">
    <source>
        <dbReference type="Proteomes" id="UP000245765"/>
    </source>
</evidence>
<reference evidence="3" key="1">
    <citation type="submission" date="2018-05" db="EMBL/GenBank/DDBJ databases">
        <authorList>
            <person name="Du Z."/>
            <person name="Wang X."/>
        </authorList>
    </citation>
    <scope>NUCLEOTIDE SEQUENCE [LARGE SCALE GENOMIC DNA]</scope>
    <source>
        <strain evidence="3">CQN31</strain>
    </source>
</reference>
<proteinExistence type="predicted"/>
<dbReference type="Proteomes" id="UP000245765">
    <property type="component" value="Unassembled WGS sequence"/>
</dbReference>
<feature type="transmembrane region" description="Helical" evidence="1">
    <location>
        <begin position="119"/>
        <end position="136"/>
    </location>
</feature>
<feature type="transmembrane region" description="Helical" evidence="1">
    <location>
        <begin position="142"/>
        <end position="163"/>
    </location>
</feature>
<keyword evidence="1" id="KW-0812">Transmembrane</keyword>
<accession>A0A317FDM1</accession>
<evidence type="ECO:0000256" key="1">
    <source>
        <dbReference type="SAM" id="Phobius"/>
    </source>
</evidence>
<organism evidence="2 3">
    <name type="scientific">Falsiroseomonas bella</name>
    <dbReference type="NCBI Taxonomy" id="2184016"/>
    <lineage>
        <taxon>Bacteria</taxon>
        <taxon>Pseudomonadati</taxon>
        <taxon>Pseudomonadota</taxon>
        <taxon>Alphaproteobacteria</taxon>
        <taxon>Acetobacterales</taxon>
        <taxon>Roseomonadaceae</taxon>
        <taxon>Falsiroseomonas</taxon>
    </lineage>
</organism>
<protein>
    <submittedName>
        <fullName evidence="2">Uncharacterized protein</fullName>
    </submittedName>
</protein>